<dbReference type="Gene3D" id="3.30.565.10">
    <property type="entry name" value="Histidine kinase-like ATPase, C-terminal domain"/>
    <property type="match status" value="1"/>
</dbReference>
<dbReference type="InterPro" id="IPR003594">
    <property type="entry name" value="HATPase_dom"/>
</dbReference>
<comment type="catalytic activity">
    <reaction evidence="1">
        <text>ATP + protein L-histidine = ADP + protein N-phospho-L-histidine.</text>
        <dbReference type="EC" id="2.7.13.3"/>
    </reaction>
</comment>
<evidence type="ECO:0000259" key="14">
    <source>
        <dbReference type="PROSITE" id="PS50113"/>
    </source>
</evidence>
<dbReference type="InterPro" id="IPR036890">
    <property type="entry name" value="HATPase_C_sf"/>
</dbReference>
<dbReference type="SMART" id="SM00086">
    <property type="entry name" value="PAC"/>
    <property type="match status" value="3"/>
</dbReference>
<dbReference type="GO" id="GO:0009927">
    <property type="term" value="F:histidine phosphotransfer kinase activity"/>
    <property type="evidence" value="ECO:0007669"/>
    <property type="project" value="TreeGrafter"/>
</dbReference>
<keyword evidence="9" id="KW-0067">ATP-binding</keyword>
<evidence type="ECO:0000256" key="5">
    <source>
        <dbReference type="ARBA" id="ARBA00022553"/>
    </source>
</evidence>
<dbReference type="InterPro" id="IPR000014">
    <property type="entry name" value="PAS"/>
</dbReference>
<feature type="domain" description="Histidine kinase" evidence="12">
    <location>
        <begin position="515"/>
        <end position="732"/>
    </location>
</feature>
<dbReference type="InterPro" id="IPR001610">
    <property type="entry name" value="PAC"/>
</dbReference>
<dbReference type="CDD" id="cd00130">
    <property type="entry name" value="PAS"/>
    <property type="match status" value="1"/>
</dbReference>
<dbReference type="Pfam" id="PF02518">
    <property type="entry name" value="HATPase_c"/>
    <property type="match status" value="1"/>
</dbReference>
<dbReference type="OrthoDB" id="9796457at2"/>
<dbReference type="EMBL" id="QBKT01000003">
    <property type="protein sequence ID" value="PTX62370.1"/>
    <property type="molecule type" value="Genomic_DNA"/>
</dbReference>
<dbReference type="Gene3D" id="1.10.287.130">
    <property type="match status" value="1"/>
</dbReference>
<evidence type="ECO:0000256" key="7">
    <source>
        <dbReference type="ARBA" id="ARBA00022741"/>
    </source>
</evidence>
<dbReference type="PRINTS" id="PR00344">
    <property type="entry name" value="BCTRLSENSOR"/>
</dbReference>
<dbReference type="SMART" id="SM00091">
    <property type="entry name" value="PAS"/>
    <property type="match status" value="2"/>
</dbReference>
<keyword evidence="5" id="KW-0597">Phosphoprotein</keyword>
<keyword evidence="6" id="KW-0808">Transferase</keyword>
<keyword evidence="4" id="KW-1003">Cell membrane</keyword>
<evidence type="ECO:0000256" key="4">
    <source>
        <dbReference type="ARBA" id="ARBA00022475"/>
    </source>
</evidence>
<dbReference type="PROSITE" id="PS50112">
    <property type="entry name" value="PAS"/>
    <property type="match status" value="1"/>
</dbReference>
<dbReference type="CDD" id="cd16922">
    <property type="entry name" value="HATPase_EvgS-ArcB-TorS-like"/>
    <property type="match status" value="1"/>
</dbReference>
<sequence>MNRTALLIHILEKSSMYLLILNPKGVIQEFHCGTTSSLGWNDSWIGNSLQNYVLDTCKDLLHEIIESVGNGETLQNQQLQFPTKSSKGIVSLRLDFSLVDGFIYATGIDVTEENKEHQALSAVSKLGKIAAWYYNPVTKELFWSKECYKMHGIDPDDTERDQKGFYNYEEAIRERAKEYLYKLLETKEPYAYIETVTQKEGVTYLHITAEPVLHNGNVVFVNGTVANITERQEYLQKLEYSEETKRLALKGIRSGLFDHDIETNLVYYSPSFKRMLGLSIKDDFVPEETFRKMIHPDDVDEALQRHLDNLDKETAYYFNHYRLRHLDGQYRYYEVYGFCKKNESGTTERLIGNLIDVNERKLNEQMVLTNQRRMRAMINNGFVYTFLLDTEGKILLTDEASAAIIEQDFGVNPLETTVQFIKVLPLNFKHTFADSFNEALKGTITRKEIERVLHQGNSQWLEIKYTPITNELEEVTSVLITGLDITERKIADIAIKEAHIKEQELHSLKTNILANFSHEIRTPLNGIMAISDLLLTEKDEEERANLMVYLKESKDRLLETLNNLSEFSELEAIRANLDCSEHDLNFTVESSFREYDHLAELKSLAYNLVLDNTSPKVIIDEQLFRTALNNIIHNAIKYTPTGNITITIASDATNNKATVSVKDSGIGIAKENLHKIFDPFVQESIGMSRKYEGTGIGLSLSKRYIEILKGSITVQSEVGKGSEFIITLPIKQ</sequence>
<dbReference type="PROSITE" id="PS50109">
    <property type="entry name" value="HIS_KIN"/>
    <property type="match status" value="1"/>
</dbReference>
<dbReference type="Gene3D" id="3.30.450.20">
    <property type="entry name" value="PAS domain"/>
    <property type="match status" value="3"/>
</dbReference>
<dbReference type="FunFam" id="3.30.565.10:FF:000023">
    <property type="entry name" value="PAS domain-containing sensor histidine kinase"/>
    <property type="match status" value="1"/>
</dbReference>
<dbReference type="InterPro" id="IPR004358">
    <property type="entry name" value="Sig_transdc_His_kin-like_C"/>
</dbReference>
<gene>
    <name evidence="15" type="ORF">C8N46_103470</name>
</gene>
<dbReference type="RefSeq" id="WP_108114568.1">
    <property type="nucleotide sequence ID" value="NZ_QBKT01000003.1"/>
</dbReference>
<evidence type="ECO:0000256" key="10">
    <source>
        <dbReference type="ARBA" id="ARBA00023012"/>
    </source>
</evidence>
<evidence type="ECO:0000256" key="1">
    <source>
        <dbReference type="ARBA" id="ARBA00000085"/>
    </source>
</evidence>
<evidence type="ECO:0000256" key="9">
    <source>
        <dbReference type="ARBA" id="ARBA00022840"/>
    </source>
</evidence>
<dbReference type="NCBIfam" id="TIGR00229">
    <property type="entry name" value="sensory_box"/>
    <property type="match status" value="1"/>
</dbReference>
<dbReference type="PANTHER" id="PTHR43047:SF72">
    <property type="entry name" value="OSMOSENSING HISTIDINE PROTEIN KINASE SLN1"/>
    <property type="match status" value="1"/>
</dbReference>
<dbReference type="InterPro" id="IPR013656">
    <property type="entry name" value="PAS_4"/>
</dbReference>
<dbReference type="GO" id="GO:0000155">
    <property type="term" value="F:phosphorelay sensor kinase activity"/>
    <property type="evidence" value="ECO:0007669"/>
    <property type="project" value="InterPro"/>
</dbReference>
<dbReference type="InterPro" id="IPR035965">
    <property type="entry name" value="PAS-like_dom_sf"/>
</dbReference>
<feature type="domain" description="PAS" evidence="13">
    <location>
        <begin position="241"/>
        <end position="313"/>
    </location>
</feature>
<dbReference type="InterPro" id="IPR013655">
    <property type="entry name" value="PAS_fold_3"/>
</dbReference>
<dbReference type="Pfam" id="PF08447">
    <property type="entry name" value="PAS_3"/>
    <property type="match status" value="1"/>
</dbReference>
<feature type="domain" description="PAC" evidence="14">
    <location>
        <begin position="445"/>
        <end position="497"/>
    </location>
</feature>
<dbReference type="InterPro" id="IPR003661">
    <property type="entry name" value="HisK_dim/P_dom"/>
</dbReference>
<dbReference type="Pfam" id="PF00512">
    <property type="entry name" value="HisKA"/>
    <property type="match status" value="1"/>
</dbReference>
<comment type="subcellular location">
    <subcellularLocation>
        <location evidence="2">Cell membrane</location>
    </subcellularLocation>
</comment>
<keyword evidence="7" id="KW-0547">Nucleotide-binding</keyword>
<dbReference type="GO" id="GO:0005886">
    <property type="term" value="C:plasma membrane"/>
    <property type="evidence" value="ECO:0007669"/>
    <property type="project" value="UniProtKB-SubCell"/>
</dbReference>
<dbReference type="PROSITE" id="PS50113">
    <property type="entry name" value="PAC"/>
    <property type="match status" value="2"/>
</dbReference>
<evidence type="ECO:0000256" key="8">
    <source>
        <dbReference type="ARBA" id="ARBA00022777"/>
    </source>
</evidence>
<dbReference type="AlphaFoldDB" id="A0A2T6C229"/>
<evidence type="ECO:0000259" key="12">
    <source>
        <dbReference type="PROSITE" id="PS50109"/>
    </source>
</evidence>
<dbReference type="EC" id="2.7.13.3" evidence="3"/>
<keyword evidence="11" id="KW-0472">Membrane</keyword>
<proteinExistence type="predicted"/>
<name>A0A2T6C229_9FLAO</name>
<keyword evidence="10" id="KW-0902">Two-component regulatory system</keyword>
<evidence type="ECO:0000259" key="13">
    <source>
        <dbReference type="PROSITE" id="PS50112"/>
    </source>
</evidence>
<dbReference type="Proteomes" id="UP000244090">
    <property type="component" value="Unassembled WGS sequence"/>
</dbReference>
<dbReference type="InterPro" id="IPR036097">
    <property type="entry name" value="HisK_dim/P_sf"/>
</dbReference>
<dbReference type="SMART" id="SM00388">
    <property type="entry name" value="HisKA"/>
    <property type="match status" value="1"/>
</dbReference>
<dbReference type="Pfam" id="PF08448">
    <property type="entry name" value="PAS_4"/>
    <property type="match status" value="1"/>
</dbReference>
<comment type="caution">
    <text evidence="15">The sequence shown here is derived from an EMBL/GenBank/DDBJ whole genome shotgun (WGS) entry which is preliminary data.</text>
</comment>
<dbReference type="InterPro" id="IPR000700">
    <property type="entry name" value="PAS-assoc_C"/>
</dbReference>
<evidence type="ECO:0000256" key="11">
    <source>
        <dbReference type="ARBA" id="ARBA00023136"/>
    </source>
</evidence>
<evidence type="ECO:0000256" key="6">
    <source>
        <dbReference type="ARBA" id="ARBA00022679"/>
    </source>
</evidence>
<dbReference type="SUPFAM" id="SSF47384">
    <property type="entry name" value="Homodimeric domain of signal transducing histidine kinase"/>
    <property type="match status" value="1"/>
</dbReference>
<evidence type="ECO:0000313" key="15">
    <source>
        <dbReference type="EMBL" id="PTX62370.1"/>
    </source>
</evidence>
<dbReference type="PANTHER" id="PTHR43047">
    <property type="entry name" value="TWO-COMPONENT HISTIDINE PROTEIN KINASE"/>
    <property type="match status" value="1"/>
</dbReference>
<dbReference type="SUPFAM" id="SSF55874">
    <property type="entry name" value="ATPase domain of HSP90 chaperone/DNA topoisomerase II/histidine kinase"/>
    <property type="match status" value="1"/>
</dbReference>
<organism evidence="15 16">
    <name type="scientific">Kordia periserrulae</name>
    <dbReference type="NCBI Taxonomy" id="701523"/>
    <lineage>
        <taxon>Bacteria</taxon>
        <taxon>Pseudomonadati</taxon>
        <taxon>Bacteroidota</taxon>
        <taxon>Flavobacteriia</taxon>
        <taxon>Flavobacteriales</taxon>
        <taxon>Flavobacteriaceae</taxon>
        <taxon>Kordia</taxon>
    </lineage>
</organism>
<accession>A0A2T6C229</accession>
<evidence type="ECO:0000256" key="2">
    <source>
        <dbReference type="ARBA" id="ARBA00004236"/>
    </source>
</evidence>
<evidence type="ECO:0000313" key="16">
    <source>
        <dbReference type="Proteomes" id="UP000244090"/>
    </source>
</evidence>
<dbReference type="CDD" id="cd00082">
    <property type="entry name" value="HisKA"/>
    <property type="match status" value="1"/>
</dbReference>
<protein>
    <recommendedName>
        <fullName evidence="3">histidine kinase</fullName>
        <ecNumber evidence="3">2.7.13.3</ecNumber>
    </recommendedName>
</protein>
<keyword evidence="8" id="KW-0418">Kinase</keyword>
<feature type="domain" description="PAC" evidence="14">
    <location>
        <begin position="317"/>
        <end position="369"/>
    </location>
</feature>
<keyword evidence="16" id="KW-1185">Reference proteome</keyword>
<reference evidence="15 16" key="1">
    <citation type="submission" date="2018-04" db="EMBL/GenBank/DDBJ databases">
        <title>Genomic Encyclopedia of Archaeal and Bacterial Type Strains, Phase II (KMG-II): from individual species to whole genera.</title>
        <authorList>
            <person name="Goeker M."/>
        </authorList>
    </citation>
    <scope>NUCLEOTIDE SEQUENCE [LARGE SCALE GENOMIC DNA]</scope>
    <source>
        <strain evidence="15 16">DSM 25731</strain>
    </source>
</reference>
<dbReference type="GO" id="GO:0005524">
    <property type="term" value="F:ATP binding"/>
    <property type="evidence" value="ECO:0007669"/>
    <property type="project" value="UniProtKB-KW"/>
</dbReference>
<dbReference type="SUPFAM" id="SSF55785">
    <property type="entry name" value="PYP-like sensor domain (PAS domain)"/>
    <property type="match status" value="3"/>
</dbReference>
<dbReference type="SMART" id="SM00387">
    <property type="entry name" value="HATPase_c"/>
    <property type="match status" value="1"/>
</dbReference>
<evidence type="ECO:0000256" key="3">
    <source>
        <dbReference type="ARBA" id="ARBA00012438"/>
    </source>
</evidence>
<dbReference type="InterPro" id="IPR005467">
    <property type="entry name" value="His_kinase_dom"/>
</dbReference>